<dbReference type="EMBL" id="AMQM01005804">
    <property type="status" value="NOT_ANNOTATED_CDS"/>
    <property type="molecule type" value="Genomic_DNA"/>
</dbReference>
<organism evidence="3 4">
    <name type="scientific">Helobdella robusta</name>
    <name type="common">Californian leech</name>
    <dbReference type="NCBI Taxonomy" id="6412"/>
    <lineage>
        <taxon>Eukaryota</taxon>
        <taxon>Metazoa</taxon>
        <taxon>Spiralia</taxon>
        <taxon>Lophotrochozoa</taxon>
        <taxon>Annelida</taxon>
        <taxon>Clitellata</taxon>
        <taxon>Hirudinea</taxon>
        <taxon>Rhynchobdellida</taxon>
        <taxon>Glossiphoniidae</taxon>
        <taxon>Helobdella</taxon>
    </lineage>
</organism>
<dbReference type="AlphaFoldDB" id="T1FAS4"/>
<dbReference type="Proteomes" id="UP000015101">
    <property type="component" value="Unassembled WGS sequence"/>
</dbReference>
<dbReference type="KEGG" id="hro:HELRODRAFT_176691"/>
<protein>
    <submittedName>
        <fullName evidence="2 3">Uncharacterized protein</fullName>
    </submittedName>
</protein>
<dbReference type="GeneID" id="20205923"/>
<reference evidence="3" key="3">
    <citation type="submission" date="2015-06" db="UniProtKB">
        <authorList>
            <consortium name="EnsemblMetazoa"/>
        </authorList>
    </citation>
    <scope>IDENTIFICATION</scope>
</reference>
<keyword evidence="4" id="KW-1185">Reference proteome</keyword>
<gene>
    <name evidence="3" type="primary">20205923</name>
    <name evidence="2" type="ORF">HELRODRAFT_176691</name>
</gene>
<evidence type="ECO:0000313" key="2">
    <source>
        <dbReference type="EMBL" id="ESN99527.1"/>
    </source>
</evidence>
<dbReference type="CTD" id="20205923"/>
<dbReference type="RefSeq" id="XP_009022300.1">
    <property type="nucleotide sequence ID" value="XM_009024052.1"/>
</dbReference>
<reference evidence="4" key="1">
    <citation type="submission" date="2012-12" db="EMBL/GenBank/DDBJ databases">
        <authorList>
            <person name="Hellsten U."/>
            <person name="Grimwood J."/>
            <person name="Chapman J.A."/>
            <person name="Shapiro H."/>
            <person name="Aerts A."/>
            <person name="Otillar R.P."/>
            <person name="Terry A.Y."/>
            <person name="Boore J.L."/>
            <person name="Simakov O."/>
            <person name="Marletaz F."/>
            <person name="Cho S.-J."/>
            <person name="Edsinger-Gonzales E."/>
            <person name="Havlak P."/>
            <person name="Kuo D.-H."/>
            <person name="Larsson T."/>
            <person name="Lv J."/>
            <person name="Arendt D."/>
            <person name="Savage R."/>
            <person name="Osoegawa K."/>
            <person name="de Jong P."/>
            <person name="Lindberg D.R."/>
            <person name="Seaver E.C."/>
            <person name="Weisblat D.A."/>
            <person name="Putnam N.H."/>
            <person name="Grigoriev I.V."/>
            <person name="Rokhsar D.S."/>
        </authorList>
    </citation>
    <scope>NUCLEOTIDE SEQUENCE</scope>
</reference>
<sequence>MFMIGLLVSFVLLVNAKSFPDDDADEQDDTMAISEFEFLKPIVRQSRSKNNGKFVSKIDFDVVCRHCAVQPFSCLNNVLVFSTTSIFVTLYIRNEAASSKWPMKPLDLLALVTN</sequence>
<name>T1FAS4_HELRO</name>
<accession>T1FAS4</accession>
<evidence type="ECO:0000313" key="4">
    <source>
        <dbReference type="Proteomes" id="UP000015101"/>
    </source>
</evidence>
<evidence type="ECO:0000256" key="1">
    <source>
        <dbReference type="SAM" id="SignalP"/>
    </source>
</evidence>
<evidence type="ECO:0000313" key="3">
    <source>
        <dbReference type="EnsemblMetazoa" id="HelroP176691"/>
    </source>
</evidence>
<feature type="signal peptide" evidence="1">
    <location>
        <begin position="1"/>
        <end position="16"/>
    </location>
</feature>
<keyword evidence="1" id="KW-0732">Signal</keyword>
<dbReference type="EnsemblMetazoa" id="HelroT176691">
    <property type="protein sequence ID" value="HelroP176691"/>
    <property type="gene ID" value="HelroG176691"/>
</dbReference>
<reference evidence="2 4" key="2">
    <citation type="journal article" date="2013" name="Nature">
        <title>Insights into bilaterian evolution from three spiralian genomes.</title>
        <authorList>
            <person name="Simakov O."/>
            <person name="Marletaz F."/>
            <person name="Cho S.J."/>
            <person name="Edsinger-Gonzales E."/>
            <person name="Havlak P."/>
            <person name="Hellsten U."/>
            <person name="Kuo D.H."/>
            <person name="Larsson T."/>
            <person name="Lv J."/>
            <person name="Arendt D."/>
            <person name="Savage R."/>
            <person name="Osoegawa K."/>
            <person name="de Jong P."/>
            <person name="Grimwood J."/>
            <person name="Chapman J.A."/>
            <person name="Shapiro H."/>
            <person name="Aerts A."/>
            <person name="Otillar R.P."/>
            <person name="Terry A.Y."/>
            <person name="Boore J.L."/>
            <person name="Grigoriev I.V."/>
            <person name="Lindberg D.R."/>
            <person name="Seaver E.C."/>
            <person name="Weisblat D.A."/>
            <person name="Putnam N.H."/>
            <person name="Rokhsar D.S."/>
        </authorList>
    </citation>
    <scope>NUCLEOTIDE SEQUENCE</scope>
</reference>
<dbReference type="EMBL" id="KB097106">
    <property type="protein sequence ID" value="ESN99527.1"/>
    <property type="molecule type" value="Genomic_DNA"/>
</dbReference>
<proteinExistence type="predicted"/>
<dbReference type="InParanoid" id="T1FAS4"/>
<dbReference type="HOGENOM" id="CLU_2123730_0_0_1"/>
<feature type="chain" id="PRO_5010980508" evidence="1">
    <location>
        <begin position="17"/>
        <end position="114"/>
    </location>
</feature>